<feature type="transmembrane region" description="Helical" evidence="6">
    <location>
        <begin position="835"/>
        <end position="852"/>
    </location>
</feature>
<keyword evidence="2 6" id="KW-0812">Transmembrane</keyword>
<feature type="compositionally biased region" description="Basic residues" evidence="5">
    <location>
        <begin position="643"/>
        <end position="654"/>
    </location>
</feature>
<dbReference type="InterPro" id="IPR018820">
    <property type="entry name" value="BRE4-related_DUF2421"/>
</dbReference>
<evidence type="ECO:0000313" key="12">
    <source>
        <dbReference type="Proteomes" id="UP000483672"/>
    </source>
</evidence>
<feature type="transmembrane region" description="Helical" evidence="6">
    <location>
        <begin position="741"/>
        <end position="761"/>
    </location>
</feature>
<evidence type="ECO:0000313" key="13">
    <source>
        <dbReference type="Proteomes" id="UP000614610"/>
    </source>
</evidence>
<sequence>MSAEASSIRQDVDPTDNNTTTTTTTATANNLEPRLHLDKGDTSEKPASLNTVPDDSTAIRNNDSTGRVNGAKTASKKSSVLPDWVTEHLTLRDFKILIRCSIAGWASFLFVVINPVLQNFGQAAFMGMLCLFINPPSTILPLYLLAATTILLGICLAWGWGTLASLAAMSRRDDDLYSARYNAIRQAAAGTPNPRFYVQRRIFNGELLEAGPTITLLAMCLVFVYFMARIQASFPKLTLVSIFGIIVIDPYITTAPLLNNFNGTLPLIFVKPLASAVGIGVVLSIFCFPESCSHATLALLTKSLGRVREALDITKATLEDLERDIAVGDIKKLKEKMIEERTEIDLDFTFMGLEFSVGRWSGEDVRSLKDTFQDLYIRTNVLLNFHLLRQEYRSKILHGSPKADYPADGDSDSRLDKSQEHLEKSQKSNKREKHSRRAGASQTLATLTVYEFLRPEPEIVKLGQDALKAVEEVSCSLFTACDDALSTSSAIMTSVNSTRWLGSPKKSEIDILVEKHTRVLDKLKHERDYFARHAVDRVVEPISQFFDKDGKFVEATEREKSVRLPGLMIGINYKHRILSMASVLVDLLEKLIDLEMKKTRARLWMPFAFTGLFSWALSPEPVRDDNALERTETRQEKEGGKVKQLKAKKNKKAKSREAVQPRQTVGRQRSRFAQALTGVFHWLTNNEGIFAARVVIVTLVMAIPGILRPTAEFCYDNRSIWALIMAQLTISQYLGDFVFSVAMRTFGTVVGGVCGLIVWYIGAGSGPGNPYGIMAILAPFVVIGITIRVFAPREWMMPGVMGVATLMLVIGYSWEVHYLPQLIHAEPGYGVFYRRLLLVMVGFAAAIIVQVFPRPPSATRNAAKSLATVLSELTQFYSDTMSDFLSAPDNQEFSAEEVKERVAELYFSMQELIPRIKMVKFEPSSSPFTSENLMDIADYLGKILESLSIMSLLTPRLSPMYKRRLEVQTDFARTETIASIMAILGVLEGSLRTAYPLAEILPVPLLGRLRKLGGPADGVDSLTIDMLKDEEWTTFVVMMMSITSLYSRIDDLVMHIKGAVGEKYFVTGLPHHSHRHHHNHPHEQASAEENSSINV</sequence>
<dbReference type="EMBL" id="WIPF01000024">
    <property type="protein sequence ID" value="KAF3226188.1"/>
    <property type="molecule type" value="Genomic_DNA"/>
</dbReference>
<keyword evidence="4 6" id="KW-0472">Membrane</keyword>
<evidence type="ECO:0000256" key="3">
    <source>
        <dbReference type="ARBA" id="ARBA00022989"/>
    </source>
</evidence>
<feature type="domain" description="Putative ER transporter 6TM N-terminal" evidence="8">
    <location>
        <begin position="80"/>
        <end position="530"/>
    </location>
</feature>
<dbReference type="Proteomes" id="UP000614610">
    <property type="component" value="Unassembled WGS sequence"/>
</dbReference>
<feature type="transmembrane region" description="Helical" evidence="6">
    <location>
        <begin position="797"/>
        <end position="814"/>
    </location>
</feature>
<evidence type="ECO:0000256" key="5">
    <source>
        <dbReference type="SAM" id="MobiDB-lite"/>
    </source>
</evidence>
<evidence type="ECO:0000313" key="11">
    <source>
        <dbReference type="EMBL" id="KAF3226188.1"/>
    </source>
</evidence>
<feature type="compositionally biased region" description="Low complexity" evidence="5">
    <location>
        <begin position="17"/>
        <end position="30"/>
    </location>
</feature>
<feature type="domain" description="Integral membrane bound transporter" evidence="9">
    <location>
        <begin position="717"/>
        <end position="849"/>
    </location>
</feature>
<feature type="region of interest" description="Disordered" evidence="5">
    <location>
        <begin position="1"/>
        <end position="74"/>
    </location>
</feature>
<feature type="domain" description="DUF2421" evidence="7">
    <location>
        <begin position="853"/>
        <end position="1064"/>
    </location>
</feature>
<protein>
    <recommendedName>
        <fullName evidence="14">ER transporter 6TM N-terminal domain-containing protein</fullName>
    </recommendedName>
</protein>
<dbReference type="InterPro" id="IPR049453">
    <property type="entry name" value="Memb_transporter_dom"/>
</dbReference>
<evidence type="ECO:0000256" key="4">
    <source>
        <dbReference type="ARBA" id="ARBA00023136"/>
    </source>
</evidence>
<feature type="transmembrane region" description="Helical" evidence="6">
    <location>
        <begin position="719"/>
        <end position="735"/>
    </location>
</feature>
<dbReference type="PANTHER" id="PTHR37994">
    <property type="entry name" value="ARAE_2_N DOMAIN-CONTAINING PROTEIN-RELATED"/>
    <property type="match status" value="1"/>
</dbReference>
<evidence type="ECO:0000259" key="9">
    <source>
        <dbReference type="Pfam" id="PF13515"/>
    </source>
</evidence>
<keyword evidence="3 6" id="KW-1133">Transmembrane helix</keyword>
<feature type="transmembrane region" description="Helical" evidence="6">
    <location>
        <begin position="773"/>
        <end position="791"/>
    </location>
</feature>
<dbReference type="EMBL" id="WIWT01000085">
    <property type="protein sequence ID" value="KAF3202712.1"/>
    <property type="molecule type" value="Genomic_DNA"/>
</dbReference>
<evidence type="ECO:0000259" key="8">
    <source>
        <dbReference type="Pfam" id="PF10337"/>
    </source>
</evidence>
<dbReference type="Pfam" id="PF13515">
    <property type="entry name" value="FUSC_2"/>
    <property type="match status" value="1"/>
</dbReference>
<proteinExistence type="predicted"/>
<gene>
    <name evidence="11" type="ORF">TWF191_004850</name>
    <name evidence="10" type="ORF">TWF679_010674</name>
</gene>
<comment type="caution">
    <text evidence="10">The sequence shown here is derived from an EMBL/GenBank/DDBJ whole genome shotgun (WGS) entry which is preliminary data.</text>
</comment>
<accession>A0A6G1M1K4</accession>
<feature type="region of interest" description="Disordered" evidence="5">
    <location>
        <begin position="1071"/>
        <end position="1095"/>
    </location>
</feature>
<evidence type="ECO:0000259" key="7">
    <source>
        <dbReference type="Pfam" id="PF10334"/>
    </source>
</evidence>
<feature type="compositionally biased region" description="Basic and acidic residues" evidence="5">
    <location>
        <begin position="628"/>
        <end position="641"/>
    </location>
</feature>
<dbReference type="PANTHER" id="PTHR37994:SF3">
    <property type="entry name" value="ER TRANSPORTER 6TM N-TERMINAL DOMAIN-CONTAINING PROTEIN"/>
    <property type="match status" value="1"/>
</dbReference>
<dbReference type="InterPro" id="IPR018823">
    <property type="entry name" value="ArAE_2_N"/>
</dbReference>
<feature type="region of interest" description="Disordered" evidence="5">
    <location>
        <begin position="628"/>
        <end position="664"/>
    </location>
</feature>
<feature type="compositionally biased region" description="Basic and acidic residues" evidence="5">
    <location>
        <begin position="33"/>
        <end position="44"/>
    </location>
</feature>
<dbReference type="Pfam" id="PF10337">
    <property type="entry name" value="ArAE_2_N"/>
    <property type="match status" value="1"/>
</dbReference>
<reference evidence="10 12" key="1">
    <citation type="submission" date="2019-06" db="EMBL/GenBank/DDBJ databases">
        <authorList>
            <person name="Palmer J.M."/>
        </authorList>
    </citation>
    <scope>NUCLEOTIDE SEQUENCE</scope>
    <source>
        <strain evidence="11 12">TWF191</strain>
        <strain evidence="10">TWF679</strain>
    </source>
</reference>
<feature type="compositionally biased region" description="Basic and acidic residues" evidence="5">
    <location>
        <begin position="411"/>
        <end position="426"/>
    </location>
</feature>
<evidence type="ECO:0000256" key="2">
    <source>
        <dbReference type="ARBA" id="ARBA00022692"/>
    </source>
</evidence>
<organism evidence="10 13">
    <name type="scientific">Orbilia oligospora</name>
    <name type="common">Nematode-trapping fungus</name>
    <name type="synonym">Arthrobotrys oligospora</name>
    <dbReference type="NCBI Taxonomy" id="2813651"/>
    <lineage>
        <taxon>Eukaryota</taxon>
        <taxon>Fungi</taxon>
        <taxon>Dikarya</taxon>
        <taxon>Ascomycota</taxon>
        <taxon>Pezizomycotina</taxon>
        <taxon>Orbiliomycetes</taxon>
        <taxon>Orbiliales</taxon>
        <taxon>Orbiliaceae</taxon>
        <taxon>Orbilia</taxon>
    </lineage>
</organism>
<comment type="subcellular location">
    <subcellularLocation>
        <location evidence="1">Membrane</location>
        <topology evidence="1">Multi-pass membrane protein</topology>
    </subcellularLocation>
</comment>
<feature type="transmembrane region" description="Helical" evidence="6">
    <location>
        <begin position="264"/>
        <end position="288"/>
    </location>
</feature>
<feature type="transmembrane region" description="Helical" evidence="6">
    <location>
        <begin position="142"/>
        <end position="161"/>
    </location>
</feature>
<feature type="transmembrane region" description="Helical" evidence="6">
    <location>
        <begin position="210"/>
        <end position="228"/>
    </location>
</feature>
<dbReference type="AlphaFoldDB" id="A0A6G1M1K4"/>
<feature type="compositionally biased region" description="Polar residues" evidence="5">
    <location>
        <begin position="48"/>
        <end position="67"/>
    </location>
</feature>
<evidence type="ECO:0000313" key="10">
    <source>
        <dbReference type="EMBL" id="KAF3202712.1"/>
    </source>
</evidence>
<feature type="transmembrane region" description="Helical" evidence="6">
    <location>
        <begin position="237"/>
        <end position="258"/>
    </location>
</feature>
<name>A0A6G1M1K4_ORBOL</name>
<dbReference type="Proteomes" id="UP000483672">
    <property type="component" value="Unassembled WGS sequence"/>
</dbReference>
<dbReference type="GO" id="GO:0016020">
    <property type="term" value="C:membrane"/>
    <property type="evidence" value="ECO:0007669"/>
    <property type="project" value="UniProtKB-SubCell"/>
</dbReference>
<evidence type="ECO:0000256" key="1">
    <source>
        <dbReference type="ARBA" id="ARBA00004141"/>
    </source>
</evidence>
<dbReference type="OrthoDB" id="2274698at2759"/>
<dbReference type="Pfam" id="PF10334">
    <property type="entry name" value="BRE4"/>
    <property type="match status" value="1"/>
</dbReference>
<feature type="compositionally biased region" description="Basic residues" evidence="5">
    <location>
        <begin position="1071"/>
        <end position="1080"/>
    </location>
</feature>
<feature type="region of interest" description="Disordered" evidence="5">
    <location>
        <begin position="399"/>
        <end position="440"/>
    </location>
</feature>
<feature type="compositionally biased region" description="Basic residues" evidence="5">
    <location>
        <begin position="427"/>
        <end position="437"/>
    </location>
</feature>
<evidence type="ECO:0000256" key="6">
    <source>
        <dbReference type="SAM" id="Phobius"/>
    </source>
</evidence>
<feature type="transmembrane region" description="Helical" evidence="6">
    <location>
        <begin position="96"/>
        <end position="113"/>
    </location>
</feature>
<evidence type="ECO:0008006" key="14">
    <source>
        <dbReference type="Google" id="ProtNLM"/>
    </source>
</evidence>
<feature type="transmembrane region" description="Helical" evidence="6">
    <location>
        <begin position="688"/>
        <end position="707"/>
    </location>
</feature>